<evidence type="ECO:0000313" key="3">
    <source>
        <dbReference type="EMBL" id="QDY70899.1"/>
    </source>
</evidence>
<dbReference type="KEGG" id="lit:FPZ52_14455"/>
<gene>
    <name evidence="3" type="ORF">FPZ52_14455</name>
</gene>
<dbReference type="PANTHER" id="PTHR43377">
    <property type="entry name" value="BILIVERDIN REDUCTASE A"/>
    <property type="match status" value="1"/>
</dbReference>
<dbReference type="Proteomes" id="UP000318483">
    <property type="component" value="Plasmid unnamed2"/>
</dbReference>
<dbReference type="Gene3D" id="3.30.360.10">
    <property type="entry name" value="Dihydrodipicolinate Reductase, domain 2"/>
    <property type="match status" value="1"/>
</dbReference>
<keyword evidence="3" id="KW-0614">Plasmid</keyword>
<feature type="domain" description="Gfo/Idh/MocA-like oxidoreductase N-terminal" evidence="1">
    <location>
        <begin position="1"/>
        <end position="116"/>
    </location>
</feature>
<feature type="domain" description="Gfo/Idh/MocA-like oxidoreductase C-terminal" evidence="2">
    <location>
        <begin position="142"/>
        <end position="299"/>
    </location>
</feature>
<evidence type="ECO:0000259" key="2">
    <source>
        <dbReference type="Pfam" id="PF02894"/>
    </source>
</evidence>
<keyword evidence="4" id="KW-1185">Reference proteome</keyword>
<geneLocation type="plasmid" evidence="3 4">
    <name>unnamed2</name>
</geneLocation>
<accession>A0A5B8IA27</accession>
<name>A0A5B8IA27_9RHOB</name>
<dbReference type="PANTHER" id="PTHR43377:SF2">
    <property type="entry name" value="BINDING ROSSMANN FOLD OXIDOREDUCTASE, PUTATIVE (AFU_ORTHOLOGUE AFUA_4G00560)-RELATED"/>
    <property type="match status" value="1"/>
</dbReference>
<dbReference type="GO" id="GO:0000166">
    <property type="term" value="F:nucleotide binding"/>
    <property type="evidence" value="ECO:0007669"/>
    <property type="project" value="InterPro"/>
</dbReference>
<dbReference type="RefSeq" id="WP_146366315.1">
    <property type="nucleotide sequence ID" value="NZ_CP042263.1"/>
</dbReference>
<dbReference type="SUPFAM" id="SSF51735">
    <property type="entry name" value="NAD(P)-binding Rossmann-fold domains"/>
    <property type="match status" value="1"/>
</dbReference>
<reference evidence="3 4" key="1">
    <citation type="submission" date="2019-07" db="EMBL/GenBank/DDBJ databases">
        <title>Litoreibacter alkalisoli sp. nov., isolated from saline-alkaline soil.</title>
        <authorList>
            <person name="Wang S."/>
            <person name="Xu L."/>
            <person name="Xing Y.-T."/>
            <person name="Sun J.-Q."/>
        </authorList>
    </citation>
    <scope>NUCLEOTIDE SEQUENCE [LARGE SCALE GENOMIC DNA]</scope>
    <source>
        <strain evidence="3 4">LN3S51</strain>
        <plasmid evidence="3 4">unnamed2</plasmid>
    </source>
</reference>
<dbReference type="AlphaFoldDB" id="A0A5B8IA27"/>
<dbReference type="SUPFAM" id="SSF55347">
    <property type="entry name" value="Glyceraldehyde-3-phosphate dehydrogenase-like, C-terminal domain"/>
    <property type="match status" value="1"/>
</dbReference>
<dbReference type="Gene3D" id="3.40.50.720">
    <property type="entry name" value="NAD(P)-binding Rossmann-like Domain"/>
    <property type="match status" value="1"/>
</dbReference>
<dbReference type="EMBL" id="CP042263">
    <property type="protein sequence ID" value="QDY70899.1"/>
    <property type="molecule type" value="Genomic_DNA"/>
</dbReference>
<protein>
    <submittedName>
        <fullName evidence="3">Gfo/Idh/MocA family oxidoreductase</fullName>
    </submittedName>
</protein>
<dbReference type="Pfam" id="PF01408">
    <property type="entry name" value="GFO_IDH_MocA"/>
    <property type="match status" value="1"/>
</dbReference>
<proteinExistence type="predicted"/>
<dbReference type="InterPro" id="IPR004104">
    <property type="entry name" value="Gfo/Idh/MocA-like_OxRdtase_C"/>
</dbReference>
<dbReference type="Pfam" id="PF02894">
    <property type="entry name" value="GFO_IDH_MocA_C"/>
    <property type="match status" value="1"/>
</dbReference>
<dbReference type="InterPro" id="IPR036291">
    <property type="entry name" value="NAD(P)-bd_dom_sf"/>
</dbReference>
<dbReference type="OrthoDB" id="9815825at2"/>
<dbReference type="InterPro" id="IPR000683">
    <property type="entry name" value="Gfo/Idh/MocA-like_OxRdtase_N"/>
</dbReference>
<dbReference type="InterPro" id="IPR051450">
    <property type="entry name" value="Gfo/Idh/MocA_Oxidoreductases"/>
</dbReference>
<organism evidence="3 4">
    <name type="scientific">Qingshengfaniella alkalisoli</name>
    <dbReference type="NCBI Taxonomy" id="2599296"/>
    <lineage>
        <taxon>Bacteria</taxon>
        <taxon>Pseudomonadati</taxon>
        <taxon>Pseudomonadota</taxon>
        <taxon>Alphaproteobacteria</taxon>
        <taxon>Rhodobacterales</taxon>
        <taxon>Paracoccaceae</taxon>
        <taxon>Qingshengfaniella</taxon>
    </lineage>
</organism>
<evidence type="ECO:0000259" key="1">
    <source>
        <dbReference type="Pfam" id="PF01408"/>
    </source>
</evidence>
<evidence type="ECO:0000313" key="4">
    <source>
        <dbReference type="Proteomes" id="UP000318483"/>
    </source>
</evidence>
<sequence length="398" mass="44581">MKVGIVGLGARISHVAALFKKSKPDYQFVAYCDPTPAGLDYLEQQSGDRLTSYDRLDQMLKAEKLDMLMIGSPNHLHIDHLRDALKSDVPYIFTEKPVVIDEDQTWELLELMRDNGGHRRVMIGLVLRYSPLYVALKDVQAKGQLGKIVSIEAAEHIGAYHGSFFMHDWRRYSKFSGGFMLEKCCHDIDLYQGVVGQRPKYISSFGGRKSFVPENRPETAPDFDAISAEVLGGEVTRVNPFRPRWGGGNSDFESDGDIIDYQIANVEYEDGSVMAFHCNMNVPDEFRRFAIIGTRGMAEGDFIRNTFKVTDAFTTRTLQDSAAVSSTGRANHYGADDMMARDIAAFIEDGVPLKVTVLDALEAGLTAIKMDEARLERKVIDMTDTWAKFDSFGLRKGD</sequence>